<dbReference type="Proteomes" id="UP000188559">
    <property type="component" value="Unassembled WGS sequence"/>
</dbReference>
<reference evidence="1 2" key="1">
    <citation type="submission" date="2016-10" db="EMBL/GenBank/DDBJ databases">
        <title>Pseudomonas lactis sp. nov. and Pseudomonas paralactis sp. nov., isolated from bovine raw milk.</title>
        <authorList>
            <person name="Von Neubeck M."/>
            <person name="Huptas C."/>
            <person name="Glueck C."/>
            <person name="Krewinkel M."/>
            <person name="Stoeckel M."/>
            <person name="Stressler T."/>
            <person name="Fischer L."/>
            <person name="Hinrichs J."/>
            <person name="Scherer S."/>
            <person name="Wenning M."/>
        </authorList>
    </citation>
    <scope>NUCLEOTIDE SEQUENCE [LARGE SCALE GENOMIC DNA]</scope>
    <source>
        <strain evidence="1 2">DSM 18862</strain>
    </source>
</reference>
<organism evidence="1 2">
    <name type="scientific">Pseudomonas azotoformans</name>
    <dbReference type="NCBI Taxonomy" id="47878"/>
    <lineage>
        <taxon>Bacteria</taxon>
        <taxon>Pseudomonadati</taxon>
        <taxon>Pseudomonadota</taxon>
        <taxon>Gammaproteobacteria</taxon>
        <taxon>Pseudomonadales</taxon>
        <taxon>Pseudomonadaceae</taxon>
        <taxon>Pseudomonas</taxon>
    </lineage>
</organism>
<dbReference type="GeneID" id="57374772"/>
<dbReference type="OrthoDB" id="1779474at2"/>
<protein>
    <submittedName>
        <fullName evidence="1">Uncharacterized protein</fullName>
    </submittedName>
</protein>
<dbReference type="EMBL" id="MNPV01000001">
    <property type="protein sequence ID" value="ONH48823.1"/>
    <property type="molecule type" value="Genomic_DNA"/>
</dbReference>
<evidence type="ECO:0000313" key="1">
    <source>
        <dbReference type="EMBL" id="ONH48823.1"/>
    </source>
</evidence>
<dbReference type="RefSeq" id="WP_071492929.1">
    <property type="nucleotide sequence ID" value="NZ_LT629702.1"/>
</dbReference>
<sequence>MNTKHPYAKLDHVPEFIDWLAGHLDSDTLITHEYVDRRSGVRWSCNSLYGAFTSYCWNHPGNTRLAFNPGVSAASNEMALSALRADLIAAGSSDALILQASLDVMAWGGVTSRNNEWLKANKTGLAKMISDVATALVDNDPDAPILRNQSLRFNSGMTKIYSLLCPDFIIYDSRVAAALGLLVVKYCNVKCLTKVPLALNFPWAGAKESTTALAPKRRNPSIGSLQFKRLRSGSHHARWNMHASYVLSQVAKHPLCSESPFRVGKTTRQTLRSIEQALFSIGYDLPVND</sequence>
<accession>A0A1V2JTR3</accession>
<proteinExistence type="predicted"/>
<gene>
    <name evidence="1" type="ORF">BLL37_05545</name>
</gene>
<evidence type="ECO:0000313" key="2">
    <source>
        <dbReference type="Proteomes" id="UP000188559"/>
    </source>
</evidence>
<name>A0A1V2JTR3_PSEAZ</name>
<keyword evidence="2" id="KW-1185">Reference proteome</keyword>
<comment type="caution">
    <text evidence="1">The sequence shown here is derived from an EMBL/GenBank/DDBJ whole genome shotgun (WGS) entry which is preliminary data.</text>
</comment>
<dbReference type="AlphaFoldDB" id="A0A1V2JTR3"/>